<evidence type="ECO:0000313" key="2">
    <source>
        <dbReference type="Proteomes" id="UP001281147"/>
    </source>
</evidence>
<accession>A0ACC3MYF4</accession>
<gene>
    <name evidence="1" type="ORF">LTR37_013221</name>
</gene>
<organism evidence="1 2">
    <name type="scientific">Vermiconidia calcicola</name>
    <dbReference type="NCBI Taxonomy" id="1690605"/>
    <lineage>
        <taxon>Eukaryota</taxon>
        <taxon>Fungi</taxon>
        <taxon>Dikarya</taxon>
        <taxon>Ascomycota</taxon>
        <taxon>Pezizomycotina</taxon>
        <taxon>Dothideomycetes</taxon>
        <taxon>Dothideomycetidae</taxon>
        <taxon>Mycosphaerellales</taxon>
        <taxon>Extremaceae</taxon>
        <taxon>Vermiconidia</taxon>
    </lineage>
</organism>
<proteinExistence type="predicted"/>
<sequence>MLPRQTADLNYRATGHMLLLRTSAASQNQEQPALLKRLIHAGANVRERDSRGDTCLHHLITTAQPEQAWVLRSLTTLLEAGADPSQTNNAGDSVTDLACDAPLELGSFRRDLLLQALLESGSDVPERLLLQSTKLTRSYTRMDNANLFLDRSMSPSIHLRAELLDRLAEAAEQRNILSCPKLRGAALDRVLTAADYINPEVVLREALAYLIRMCEAKHHLVSMCRERIRNRISIRSAPHLDWLHMACEAQIVAVLDFDWYRPVDMEDMFAIYVDHLIEQLEYLAGPDEVDVGVIEDMIEVLQNAIPSYRACSLRNPPSENESMLDPFDTTGSTKELPRLLTKTKCVGNSKCWLENEEMAQERTRQQSNVSIVKTPVEFYRAEL</sequence>
<reference evidence="1" key="1">
    <citation type="submission" date="2023-07" db="EMBL/GenBank/DDBJ databases">
        <title>Black Yeasts Isolated from many extreme environments.</title>
        <authorList>
            <person name="Coleine C."/>
            <person name="Stajich J.E."/>
            <person name="Selbmann L."/>
        </authorList>
    </citation>
    <scope>NUCLEOTIDE SEQUENCE</scope>
    <source>
        <strain evidence="1">CCFEE 5714</strain>
    </source>
</reference>
<keyword evidence="2" id="KW-1185">Reference proteome</keyword>
<protein>
    <submittedName>
        <fullName evidence="1">Uncharacterized protein</fullName>
    </submittedName>
</protein>
<name>A0ACC3MYF4_9PEZI</name>
<comment type="caution">
    <text evidence="1">The sequence shown here is derived from an EMBL/GenBank/DDBJ whole genome shotgun (WGS) entry which is preliminary data.</text>
</comment>
<dbReference type="EMBL" id="JAUTXU010000128">
    <property type="protein sequence ID" value="KAK3705613.1"/>
    <property type="molecule type" value="Genomic_DNA"/>
</dbReference>
<evidence type="ECO:0000313" key="1">
    <source>
        <dbReference type="EMBL" id="KAK3705613.1"/>
    </source>
</evidence>
<dbReference type="Proteomes" id="UP001281147">
    <property type="component" value="Unassembled WGS sequence"/>
</dbReference>